<dbReference type="Proteomes" id="UP000831684">
    <property type="component" value="Chromosome"/>
</dbReference>
<evidence type="ECO:0000256" key="3">
    <source>
        <dbReference type="ARBA" id="ARBA00022692"/>
    </source>
</evidence>
<keyword evidence="4 6" id="KW-1133">Transmembrane helix</keyword>
<keyword evidence="3 6" id="KW-0812">Transmembrane</keyword>
<name>A0A9E7D6T7_9HYPH</name>
<proteinExistence type="inferred from homology"/>
<dbReference type="PANTHER" id="PTHR23427:SF2">
    <property type="entry name" value="SURFEIT LOCUS PROTEIN 1"/>
    <property type="match status" value="1"/>
</dbReference>
<comment type="caution">
    <text evidence="6">Lacks conserved residue(s) required for the propagation of feature annotation.</text>
</comment>
<sequence length="248" mass="26866">MSAPAASRHRLLPVAAAALLAFAVLVGLGLWQLQRLAWKETLIAQVEARIHEAPVPLPPEAEWGKIDFANDEYRRVTVQGRFLNDLEVQVYALIDQAPDGSGGPGYWVVTPLNLPDGAVVLVNRGFVPLAQKAPATRAEGQVEGPVTVTGLLRLPEEAGPFTPANDAAKDRWYVRDPEAIASAKGLVRVAPFLIDADATANPGGLPRGGLTRIVFPNRHLEYALTWFGLAASLLGVFVAYVWSRRRRV</sequence>
<evidence type="ECO:0000313" key="7">
    <source>
        <dbReference type="EMBL" id="UOK71136.1"/>
    </source>
</evidence>
<evidence type="ECO:0000313" key="8">
    <source>
        <dbReference type="Proteomes" id="UP000831684"/>
    </source>
</evidence>
<dbReference type="PROSITE" id="PS50895">
    <property type="entry name" value="SURF1"/>
    <property type="match status" value="1"/>
</dbReference>
<dbReference type="InterPro" id="IPR002994">
    <property type="entry name" value="Surf1/Shy1"/>
</dbReference>
<comment type="similarity">
    <text evidence="2 6">Belongs to the SURF1 family.</text>
</comment>
<dbReference type="CDD" id="cd06662">
    <property type="entry name" value="SURF1"/>
    <property type="match status" value="1"/>
</dbReference>
<gene>
    <name evidence="7" type="ORF">K9D25_20955</name>
</gene>
<organism evidence="7 8">
    <name type="scientific">Ancylobacter polymorphus</name>
    <dbReference type="NCBI Taxonomy" id="223390"/>
    <lineage>
        <taxon>Bacteria</taxon>
        <taxon>Pseudomonadati</taxon>
        <taxon>Pseudomonadota</taxon>
        <taxon>Alphaproteobacteria</taxon>
        <taxon>Hyphomicrobiales</taxon>
        <taxon>Xanthobacteraceae</taxon>
        <taxon>Ancylobacter</taxon>
    </lineage>
</organism>
<dbReference type="EMBL" id="CP083239">
    <property type="protein sequence ID" value="UOK71136.1"/>
    <property type="molecule type" value="Genomic_DNA"/>
</dbReference>
<dbReference type="Pfam" id="PF02104">
    <property type="entry name" value="SURF1"/>
    <property type="match status" value="1"/>
</dbReference>
<reference evidence="7" key="1">
    <citation type="submission" date="2021-09" db="EMBL/GenBank/DDBJ databases">
        <title>Network and meta-omics reveal the key degrader and cooperation patterns in an efficient 1,4-dioxane-degrading microbial community.</title>
        <authorList>
            <person name="Dai C."/>
        </authorList>
    </citation>
    <scope>NUCLEOTIDE SEQUENCE</scope>
    <source>
        <strain evidence="7">ZM13</strain>
    </source>
</reference>
<evidence type="ECO:0000256" key="4">
    <source>
        <dbReference type="ARBA" id="ARBA00022989"/>
    </source>
</evidence>
<evidence type="ECO:0000256" key="2">
    <source>
        <dbReference type="ARBA" id="ARBA00007165"/>
    </source>
</evidence>
<keyword evidence="6" id="KW-1003">Cell membrane</keyword>
<accession>A0A9E7D6T7</accession>
<dbReference type="AlphaFoldDB" id="A0A9E7D6T7"/>
<dbReference type="KEGG" id="apol:K9D25_20955"/>
<evidence type="ECO:0000256" key="5">
    <source>
        <dbReference type="ARBA" id="ARBA00023136"/>
    </source>
</evidence>
<comment type="subcellular location">
    <subcellularLocation>
        <location evidence="6">Cell membrane</location>
        <topology evidence="6">Multi-pass membrane protein</topology>
    </subcellularLocation>
    <subcellularLocation>
        <location evidence="1">Membrane</location>
    </subcellularLocation>
</comment>
<dbReference type="GO" id="GO:0005886">
    <property type="term" value="C:plasma membrane"/>
    <property type="evidence" value="ECO:0007669"/>
    <property type="project" value="UniProtKB-SubCell"/>
</dbReference>
<dbReference type="PANTHER" id="PTHR23427">
    <property type="entry name" value="SURFEIT LOCUS PROTEIN"/>
    <property type="match status" value="1"/>
</dbReference>
<keyword evidence="5 6" id="KW-0472">Membrane</keyword>
<protein>
    <recommendedName>
        <fullName evidence="6">SURF1-like protein</fullName>
    </recommendedName>
</protein>
<feature type="transmembrane region" description="Helical" evidence="6">
    <location>
        <begin position="222"/>
        <end position="242"/>
    </location>
</feature>
<evidence type="ECO:0000256" key="1">
    <source>
        <dbReference type="ARBA" id="ARBA00004370"/>
    </source>
</evidence>
<evidence type="ECO:0000256" key="6">
    <source>
        <dbReference type="RuleBase" id="RU363076"/>
    </source>
</evidence>
<dbReference type="RefSeq" id="WP_244378019.1">
    <property type="nucleotide sequence ID" value="NZ_CP083239.1"/>
</dbReference>
<dbReference type="InterPro" id="IPR045214">
    <property type="entry name" value="Surf1/Surf4"/>
</dbReference>